<dbReference type="PANTHER" id="PTHR42958">
    <property type="entry name" value="HYDROGENASE-2 LARGE CHAIN"/>
    <property type="match status" value="1"/>
</dbReference>
<evidence type="ECO:0000256" key="1">
    <source>
        <dbReference type="ARBA" id="ARBA00001967"/>
    </source>
</evidence>
<evidence type="ECO:0000256" key="4">
    <source>
        <dbReference type="ARBA" id="ARBA00011771"/>
    </source>
</evidence>
<evidence type="ECO:0000256" key="8">
    <source>
        <dbReference type="ARBA" id="ARBA00022764"/>
    </source>
</evidence>
<dbReference type="InterPro" id="IPR018194">
    <property type="entry name" value="Ni-dep_hyd_lsu_Ni_BS"/>
</dbReference>
<keyword evidence="13" id="KW-0408">Iron</keyword>
<evidence type="ECO:0000256" key="6">
    <source>
        <dbReference type="ARBA" id="ARBA00022596"/>
    </source>
</evidence>
<proteinExistence type="inferred from homology"/>
<dbReference type="InterPro" id="IPR050867">
    <property type="entry name" value="NiFe/NiFeSe_hydrgnase_LSU"/>
</dbReference>
<dbReference type="Gene3D" id="1.10.645.10">
    <property type="entry name" value="Cytochrome-c3 Hydrogenase, chain B"/>
    <property type="match status" value="1"/>
</dbReference>
<evidence type="ECO:0000256" key="3">
    <source>
        <dbReference type="ARBA" id="ARBA00009292"/>
    </source>
</evidence>
<comment type="subunit">
    <text evidence="4">Heterodimer of a large and a small subunit.</text>
</comment>
<dbReference type="HOGENOM" id="CLU_030087_0_0_7"/>
<gene>
    <name evidence="14" type="ORF">Desaf_3130</name>
</gene>
<keyword evidence="7 13" id="KW-0479">Metal-binding</keyword>
<keyword evidence="6 13" id="KW-0533">Nickel</keyword>
<dbReference type="PROSITE" id="PS00507">
    <property type="entry name" value="NI_HGENASE_L_1"/>
    <property type="match status" value="1"/>
</dbReference>
<evidence type="ECO:0000313" key="14">
    <source>
        <dbReference type="EMBL" id="EGJ51427.1"/>
    </source>
</evidence>
<evidence type="ECO:0000256" key="11">
    <source>
        <dbReference type="ARBA" id="ARBA00074020"/>
    </source>
</evidence>
<feature type="binding site" evidence="13">
    <location>
        <position position="430"/>
    </location>
    <ligand>
        <name>Mg(2+)</name>
        <dbReference type="ChEBI" id="CHEBI:18420"/>
    </ligand>
</feature>
<protein>
    <recommendedName>
        <fullName evidence="11">Periplasmic [NiFe] hydrogenase large subunit</fullName>
        <ecNumber evidence="5">1.12.2.1</ecNumber>
    </recommendedName>
    <alternativeName>
        <fullName evidence="12">NiFe hydrogenlyase large chain</fullName>
    </alternativeName>
</protein>
<feature type="binding site" evidence="13">
    <location>
        <position position="64"/>
    </location>
    <ligand>
        <name>Ni(2+)</name>
        <dbReference type="ChEBI" id="CHEBI:49786"/>
    </ligand>
</feature>
<name>F3Z319_DESAF</name>
<evidence type="ECO:0000256" key="7">
    <source>
        <dbReference type="ARBA" id="ARBA00022723"/>
    </source>
</evidence>
<accession>F3Z319</accession>
<dbReference type="NCBIfam" id="NF033181">
    <property type="entry name" value="NiFeSe_hydrog"/>
    <property type="match status" value="1"/>
</dbReference>
<dbReference type="NCBIfam" id="NF045518">
    <property type="entry name" value="H2_NiFeSe_large"/>
    <property type="match status" value="1"/>
</dbReference>
<comment type="subcellular location">
    <subcellularLocation>
        <location evidence="2">Periplasm</location>
    </subcellularLocation>
</comment>
<feature type="binding site" evidence="13">
    <location>
        <position position="67"/>
    </location>
    <ligand>
        <name>Ni(2+)</name>
        <dbReference type="ChEBI" id="CHEBI:49786"/>
    </ligand>
</feature>
<dbReference type="STRING" id="690850.Desaf_3130"/>
<sequence length="477" mass="52771">MSEKNVKISIDPVTRIEGHLKAEVKVENGVVTDAWMSGGMFRGFENILIGRDPRDATQIVQRICGVCPTAHSTASCLALDDAFGVKLTTNGRVTRNLIFGANYLQSHILHFYHLAALDYVAGPDVAPFVPRYEKSDLRLTPELNKVAVDQYLEALNVRLVAHEMVALFGGKMPHVSGQVVGGTTEIPSQQKLDEYTKRFKLVRKFIEETYVPTVYVIGKAYADLLKVGDGYKNVISFGVFPMDDSGKETLLKPGVYINGKDVAFDPAKIKEYAKYSWFEDSCSNLHPSQGKTLPKLGKPGAYSFIKAPRYDGHPVEVGPLARMWVSNPELSPMGKKQLKDLFGINANRFRDLGDLAFSIMGRHVARAEETYLVAKAIEERWLKEVKPGKETFVAASIPDSAEGIGFTEAPRGSLLHYVNIKDKKIANYQIVSATLWNANPRDDMGKRGPMEQALIGTPVPDAKNPVNVGRVIRAYDP</sequence>
<dbReference type="eggNOG" id="COG0374">
    <property type="taxonomic scope" value="Bacteria"/>
</dbReference>
<comment type="cofactor">
    <cofactor evidence="1 13">
        <name>Ni(2+)</name>
        <dbReference type="ChEBI" id="CHEBI:49786"/>
    </cofactor>
</comment>
<dbReference type="Proteomes" id="UP000007844">
    <property type="component" value="Chromosome"/>
</dbReference>
<evidence type="ECO:0000256" key="13">
    <source>
        <dbReference type="PIRSR" id="PIRSR601501-1"/>
    </source>
</evidence>
<evidence type="ECO:0000256" key="10">
    <source>
        <dbReference type="ARBA" id="ARBA00029307"/>
    </source>
</evidence>
<dbReference type="GO" id="GO:0008901">
    <property type="term" value="F:ferredoxin hydrogenase activity"/>
    <property type="evidence" value="ECO:0007669"/>
    <property type="project" value="InterPro"/>
</dbReference>
<dbReference type="EMBL" id="CP003221">
    <property type="protein sequence ID" value="EGJ51427.1"/>
    <property type="molecule type" value="Genomic_DNA"/>
</dbReference>
<dbReference type="SUPFAM" id="SSF56762">
    <property type="entry name" value="HydB/Nqo4-like"/>
    <property type="match status" value="1"/>
</dbReference>
<dbReference type="GO" id="GO:0016151">
    <property type="term" value="F:nickel cation binding"/>
    <property type="evidence" value="ECO:0007669"/>
    <property type="project" value="InterPro"/>
</dbReference>
<feature type="binding site" evidence="13">
    <location>
        <position position="67"/>
    </location>
    <ligand>
        <name>Fe cation</name>
        <dbReference type="ChEBI" id="CHEBI:24875"/>
    </ligand>
</feature>
<reference evidence="14 15" key="1">
    <citation type="journal article" date="2011" name="J. Bacteriol.">
        <title>Genome sequence of the mercury-methylating and pleomorphic Desulfovibrio africanus Strain Walvis Bay.</title>
        <authorList>
            <person name="Brown S.D."/>
            <person name="Wall J.D."/>
            <person name="Kucken A.M."/>
            <person name="Gilmour C.C."/>
            <person name="Podar M."/>
            <person name="Brandt C.C."/>
            <person name="Teshima H."/>
            <person name="Detter J.C."/>
            <person name="Han C.S."/>
            <person name="Land M.L."/>
            <person name="Lucas S."/>
            <person name="Han J."/>
            <person name="Pennacchio L."/>
            <person name="Nolan M."/>
            <person name="Pitluck S."/>
            <person name="Woyke T."/>
            <person name="Goodwin L."/>
            <person name="Palumbo A.V."/>
            <person name="Elias D.A."/>
        </authorList>
    </citation>
    <scope>NUCLEOTIDE SEQUENCE [LARGE SCALE GENOMIC DNA]</scope>
    <source>
        <strain evidence="14 15">Walvis Bay</strain>
    </source>
</reference>
<evidence type="ECO:0000256" key="2">
    <source>
        <dbReference type="ARBA" id="ARBA00004418"/>
    </source>
</evidence>
<dbReference type="KEGG" id="daf:Desaf_3130"/>
<comment type="catalytic activity">
    <reaction evidence="10">
        <text>2 Fe(III)-[cytochrome c3] + H2 = 2 Fe(II)-[cytochrome c3] + 2 H(+)</text>
        <dbReference type="Rhea" id="RHEA:20625"/>
        <dbReference type="Rhea" id="RHEA-COMP:11576"/>
        <dbReference type="Rhea" id="RHEA-COMP:11577"/>
        <dbReference type="ChEBI" id="CHEBI:15378"/>
        <dbReference type="ChEBI" id="CHEBI:18276"/>
        <dbReference type="ChEBI" id="CHEBI:29033"/>
        <dbReference type="ChEBI" id="CHEBI:29034"/>
        <dbReference type="EC" id="1.12.2.1"/>
    </reaction>
</comment>
<keyword evidence="8" id="KW-0574">Periplasm</keyword>
<evidence type="ECO:0000256" key="5">
    <source>
        <dbReference type="ARBA" id="ARBA00012159"/>
    </source>
</evidence>
<dbReference type="Pfam" id="PF00374">
    <property type="entry name" value="NiFeSe_Hases"/>
    <property type="match status" value="2"/>
</dbReference>
<dbReference type="InterPro" id="IPR001501">
    <property type="entry name" value="Ni-dep_hyd_lsu"/>
</dbReference>
<dbReference type="EC" id="1.12.2.1" evidence="5"/>
<comment type="cofactor">
    <cofactor evidence="13">
        <name>Fe cation</name>
        <dbReference type="ChEBI" id="CHEBI:24875"/>
    </cofactor>
</comment>
<dbReference type="FunFam" id="1.10.645.10:FF:000002">
    <property type="entry name" value="Hydrogenase 2 large subunit"/>
    <property type="match status" value="1"/>
</dbReference>
<keyword evidence="9" id="KW-0560">Oxidoreductase</keyword>
<dbReference type="PANTHER" id="PTHR42958:SF2">
    <property type="entry name" value="UPTAKE HYDROGENASE LARGE SUBUNIT"/>
    <property type="match status" value="1"/>
</dbReference>
<dbReference type="GO" id="GO:0042597">
    <property type="term" value="C:periplasmic space"/>
    <property type="evidence" value="ECO:0007669"/>
    <property type="project" value="UniProtKB-SubCell"/>
</dbReference>
<dbReference type="InterPro" id="IPR029014">
    <property type="entry name" value="NiFe-Hase_large"/>
</dbReference>
<keyword evidence="13" id="KW-0460">Magnesium</keyword>
<dbReference type="AlphaFoldDB" id="F3Z319"/>
<feature type="binding site" evidence="13">
    <location>
        <position position="45"/>
    </location>
    <ligand>
        <name>Mg(2+)</name>
        <dbReference type="ChEBI" id="CHEBI:18420"/>
    </ligand>
</feature>
<comment type="similarity">
    <text evidence="3">Belongs to the [NiFe]/[NiFeSe] hydrogenase large subunit family.</text>
</comment>
<evidence type="ECO:0000313" key="15">
    <source>
        <dbReference type="Proteomes" id="UP000007844"/>
    </source>
</evidence>
<evidence type="ECO:0000256" key="12">
    <source>
        <dbReference type="ARBA" id="ARBA00083852"/>
    </source>
</evidence>
<keyword evidence="15" id="KW-1185">Reference proteome</keyword>
<organism evidence="14 15">
    <name type="scientific">Desulfocurvibacter africanus subsp. africanus str. Walvis Bay</name>
    <dbReference type="NCBI Taxonomy" id="690850"/>
    <lineage>
        <taxon>Bacteria</taxon>
        <taxon>Pseudomonadati</taxon>
        <taxon>Thermodesulfobacteriota</taxon>
        <taxon>Desulfovibrionia</taxon>
        <taxon>Desulfovibrionales</taxon>
        <taxon>Desulfovibrionaceae</taxon>
        <taxon>Desulfocurvibacter</taxon>
    </lineage>
</organism>
<dbReference type="GO" id="GO:0047806">
    <property type="term" value="F:cytochrome-c3 hydrogenase activity"/>
    <property type="evidence" value="ECO:0007669"/>
    <property type="project" value="UniProtKB-EC"/>
</dbReference>
<evidence type="ECO:0000256" key="9">
    <source>
        <dbReference type="ARBA" id="ARBA00023002"/>
    </source>
</evidence>